<keyword evidence="2" id="KW-0670">Pyruvate</keyword>
<reference evidence="2 3" key="1">
    <citation type="submission" date="2016-10" db="EMBL/GenBank/DDBJ databases">
        <authorList>
            <person name="de Groot N.N."/>
        </authorList>
    </citation>
    <scope>NUCLEOTIDE SEQUENCE [LARGE SCALE GENOMIC DNA]</scope>
    <source>
        <strain evidence="2 3">CGMCC 1.5058</strain>
    </source>
</reference>
<dbReference type="AlphaFoldDB" id="A0A1G8HVC9"/>
<dbReference type="GO" id="GO:0016301">
    <property type="term" value="F:kinase activity"/>
    <property type="evidence" value="ECO:0007669"/>
    <property type="project" value="UniProtKB-KW"/>
</dbReference>
<organism evidence="2 3">
    <name type="scientific">Proteiniclasticum ruminis</name>
    <dbReference type="NCBI Taxonomy" id="398199"/>
    <lineage>
        <taxon>Bacteria</taxon>
        <taxon>Bacillati</taxon>
        <taxon>Bacillota</taxon>
        <taxon>Clostridia</taxon>
        <taxon>Eubacteriales</taxon>
        <taxon>Clostridiaceae</taxon>
        <taxon>Proteiniclasticum</taxon>
    </lineage>
</organism>
<evidence type="ECO:0000313" key="3">
    <source>
        <dbReference type="Proteomes" id="UP000183255"/>
    </source>
</evidence>
<dbReference type="PANTHER" id="PTHR43615">
    <property type="entry name" value="PHOSPHOENOLPYRUVATE SYNTHASE-RELATED"/>
    <property type="match status" value="1"/>
</dbReference>
<feature type="domain" description="Pyruvate phosphate dikinase AMP/ATP-binding" evidence="1">
    <location>
        <begin position="59"/>
        <end position="177"/>
    </location>
</feature>
<dbReference type="EMBL" id="FNDZ01000001">
    <property type="protein sequence ID" value="SDI10502.1"/>
    <property type="molecule type" value="Genomic_DNA"/>
</dbReference>
<dbReference type="InterPro" id="IPR051549">
    <property type="entry name" value="PEP_Utilizing_Enz"/>
</dbReference>
<dbReference type="GO" id="GO:0005524">
    <property type="term" value="F:ATP binding"/>
    <property type="evidence" value="ECO:0007669"/>
    <property type="project" value="InterPro"/>
</dbReference>
<dbReference type="Pfam" id="PF01326">
    <property type="entry name" value="PPDK_N"/>
    <property type="match status" value="2"/>
</dbReference>
<sequence length="383" mass="43169">MKERYLYPLSDSSIDIRGGNKAKNLRYLMKHKYPVPKGFVLVYDALEQYGKDGKEVLAMIRKELMENLHPGISYAVRSSASLEDQGDYSCAGAFESYLHVRGTDEVLQKILEVWDSHQSEKLKAYLAQSGLSNKSIRMAVIIQEMAHAQVSGVAFSKNPMTGFSEIILEAAVGDGESHIMEKNAPERWVEKWGVWKEKPSDPLLPEEVSRKLCNEVDSIAKDYGRPVDVEWVYDGKNICFLQVRPITKLDIPVYSNKITKEMLPGVIKPLVWSVNTSFFNKIWREILVSLTGDETIDPDDLTGYFYGRAYFNMALFGQVFESMGIPYEGLELLLGVEEDGPRKPHLKPGMRASGWWKGREGGENHLFGSATSCEKKNKNPGAV</sequence>
<dbReference type="Proteomes" id="UP000183255">
    <property type="component" value="Unassembled WGS sequence"/>
</dbReference>
<dbReference type="Gene3D" id="3.30.470.20">
    <property type="entry name" value="ATP-grasp fold, B domain"/>
    <property type="match status" value="1"/>
</dbReference>
<proteinExistence type="predicted"/>
<dbReference type="Gene3D" id="3.30.1490.20">
    <property type="entry name" value="ATP-grasp fold, A domain"/>
    <property type="match status" value="1"/>
</dbReference>
<dbReference type="SUPFAM" id="SSF56059">
    <property type="entry name" value="Glutathione synthetase ATP-binding domain-like"/>
    <property type="match status" value="1"/>
</dbReference>
<keyword evidence="2" id="KW-0418">Kinase</keyword>
<protein>
    <submittedName>
        <fullName evidence="2">Pyruvate, water dikinase</fullName>
    </submittedName>
</protein>
<gene>
    <name evidence="2" type="ORF">SAMN05421804_101693</name>
</gene>
<keyword evidence="2" id="KW-0808">Transferase</keyword>
<evidence type="ECO:0000313" key="2">
    <source>
        <dbReference type="EMBL" id="SDI10502.1"/>
    </source>
</evidence>
<dbReference type="InterPro" id="IPR013815">
    <property type="entry name" value="ATP_grasp_subdomain_1"/>
</dbReference>
<dbReference type="InterPro" id="IPR002192">
    <property type="entry name" value="PPDK_AMP/ATP-bd"/>
</dbReference>
<dbReference type="PANTHER" id="PTHR43615:SF1">
    <property type="entry name" value="PPDK_N DOMAIN-CONTAINING PROTEIN"/>
    <property type="match status" value="1"/>
</dbReference>
<feature type="domain" description="Pyruvate phosphate dikinase AMP/ATP-binding" evidence="1">
    <location>
        <begin position="189"/>
        <end position="250"/>
    </location>
</feature>
<dbReference type="RefSeq" id="WP_031574123.1">
    <property type="nucleotide sequence ID" value="NZ_FNDZ01000001.1"/>
</dbReference>
<evidence type="ECO:0000259" key="1">
    <source>
        <dbReference type="Pfam" id="PF01326"/>
    </source>
</evidence>
<name>A0A1G8HVC9_9CLOT</name>
<accession>A0A1G8HVC9</accession>